<dbReference type="PROSITE" id="PS00061">
    <property type="entry name" value="ADH_SHORT"/>
    <property type="match status" value="1"/>
</dbReference>
<keyword evidence="4" id="KW-0444">Lipid biosynthesis</keyword>
<protein>
    <recommendedName>
        <fullName evidence="4">3-oxoacyl-[acyl-carrier-protein] reductase</fullName>
        <ecNumber evidence="4">1.1.1.100</ecNumber>
    </recommendedName>
</protein>
<dbReference type="GO" id="GO:0004316">
    <property type="term" value="F:3-oxoacyl-[acyl-carrier-protein] reductase (NADPH) activity"/>
    <property type="evidence" value="ECO:0007669"/>
    <property type="project" value="UniProtKB-EC"/>
</dbReference>
<dbReference type="InterPro" id="IPR020904">
    <property type="entry name" value="Sc_DH/Rdtase_CS"/>
</dbReference>
<evidence type="ECO:0000256" key="3">
    <source>
        <dbReference type="ARBA" id="ARBA00023002"/>
    </source>
</evidence>
<dbReference type="Pfam" id="PF13561">
    <property type="entry name" value="adh_short_C2"/>
    <property type="match status" value="1"/>
</dbReference>
<reference evidence="6 7" key="1">
    <citation type="submission" date="2023-12" db="EMBL/GenBank/DDBJ databases">
        <title>Genome sequencing and assembly of bacterial species from a model synthetic community.</title>
        <authorList>
            <person name="Hogle S.L."/>
        </authorList>
    </citation>
    <scope>NUCLEOTIDE SEQUENCE [LARGE SCALE GENOMIC DNA]</scope>
    <source>
        <strain evidence="6 7">HAMBI_2792</strain>
    </source>
</reference>
<dbReference type="RefSeq" id="WP_064619200.1">
    <property type="nucleotide sequence ID" value="NZ_CP139961.1"/>
</dbReference>
<dbReference type="PANTHER" id="PTHR42879">
    <property type="entry name" value="3-OXOACYL-(ACYL-CARRIER-PROTEIN) REDUCTASE"/>
    <property type="match status" value="1"/>
</dbReference>
<keyword evidence="3 4" id="KW-0560">Oxidoreductase</keyword>
<dbReference type="SMART" id="SM00822">
    <property type="entry name" value="PKS_KR"/>
    <property type="match status" value="1"/>
</dbReference>
<keyword evidence="4" id="KW-0521">NADP</keyword>
<dbReference type="NCBIfam" id="NF009466">
    <property type="entry name" value="PRK12826.1-2"/>
    <property type="match status" value="1"/>
</dbReference>
<dbReference type="EMBL" id="CP139961">
    <property type="protein sequence ID" value="WQE04605.1"/>
    <property type="molecule type" value="Genomic_DNA"/>
</dbReference>
<dbReference type="EC" id="1.1.1.100" evidence="4"/>
<comment type="subunit">
    <text evidence="4">Homotetramer.</text>
</comment>
<proteinExistence type="inferred from homology"/>
<dbReference type="InterPro" id="IPR050259">
    <property type="entry name" value="SDR"/>
</dbReference>
<dbReference type="PANTHER" id="PTHR42879:SF2">
    <property type="entry name" value="3-OXOACYL-[ACYL-CARRIER-PROTEIN] REDUCTASE FABG"/>
    <property type="match status" value="1"/>
</dbReference>
<dbReference type="PRINTS" id="PR00080">
    <property type="entry name" value="SDRFAMILY"/>
</dbReference>
<keyword evidence="4" id="KW-0443">Lipid metabolism</keyword>
<organism evidence="6 7">
    <name type="scientific">Moraxella canis</name>
    <dbReference type="NCBI Taxonomy" id="90239"/>
    <lineage>
        <taxon>Bacteria</taxon>
        <taxon>Pseudomonadati</taxon>
        <taxon>Pseudomonadota</taxon>
        <taxon>Gammaproteobacteria</taxon>
        <taxon>Moraxellales</taxon>
        <taxon>Moraxellaceae</taxon>
        <taxon>Moraxella</taxon>
    </lineage>
</organism>
<comment type="function">
    <text evidence="1 4">Catalyzes the NADPH-dependent reduction of beta-ketoacyl-ACP substrates to beta-hydroxyacyl-ACP products, the first reductive step in the elongation cycle of fatty acid biosynthesis.</text>
</comment>
<keyword evidence="4" id="KW-0275">Fatty acid biosynthesis</keyword>
<evidence type="ECO:0000313" key="6">
    <source>
        <dbReference type="EMBL" id="WQE04605.1"/>
    </source>
</evidence>
<dbReference type="NCBIfam" id="NF004197">
    <property type="entry name" value="PRK05653.1-1"/>
    <property type="match status" value="1"/>
</dbReference>
<dbReference type="InterPro" id="IPR036291">
    <property type="entry name" value="NAD(P)-bd_dom_sf"/>
</dbReference>
<dbReference type="Proteomes" id="UP001324384">
    <property type="component" value="Chromosome"/>
</dbReference>
<keyword evidence="4" id="KW-0276">Fatty acid metabolism</keyword>
<accession>A0ABZ0WZK5</accession>
<sequence length="242" mass="25718">MSRKIILVTGASRGIGKAIAKRFAKEGHFVIGTATSEKGAEAISEYLSESGGIGRVLDVCSNEDVDKLFEEIDSVYGGINVLVNNAGITKDGLLMRMKDEDWASVIDTNLTSVYRMSRRAVRGMMKARQGRIINITSVVGQMGNAGQANYAATKAGVEGFSRALAREIGSRGVTVNCVAPGFVETDMTEELDERLISSMLDAVPMGRMAQPEEVAAAVSFLASDDASYITGAVLAVNGGMYM</sequence>
<feature type="domain" description="Ketoreductase" evidence="5">
    <location>
        <begin position="4"/>
        <end position="181"/>
    </location>
</feature>
<evidence type="ECO:0000256" key="1">
    <source>
        <dbReference type="ARBA" id="ARBA00002607"/>
    </source>
</evidence>
<dbReference type="PRINTS" id="PR00081">
    <property type="entry name" value="GDHRDH"/>
</dbReference>
<name>A0ABZ0WZK5_9GAMM</name>
<dbReference type="SUPFAM" id="SSF51735">
    <property type="entry name" value="NAD(P)-binding Rossmann-fold domains"/>
    <property type="match status" value="1"/>
</dbReference>
<dbReference type="InterPro" id="IPR011284">
    <property type="entry name" value="3oxo_ACP_reduc"/>
</dbReference>
<comment type="similarity">
    <text evidence="2 4">Belongs to the short-chain dehydrogenases/reductases (SDR) family.</text>
</comment>
<dbReference type="CDD" id="cd05333">
    <property type="entry name" value="BKR_SDR_c"/>
    <property type="match status" value="1"/>
</dbReference>
<dbReference type="InterPro" id="IPR002347">
    <property type="entry name" value="SDR_fam"/>
</dbReference>
<evidence type="ECO:0000313" key="7">
    <source>
        <dbReference type="Proteomes" id="UP001324384"/>
    </source>
</evidence>
<comment type="catalytic activity">
    <reaction evidence="4">
        <text>a (3R)-hydroxyacyl-[ACP] + NADP(+) = a 3-oxoacyl-[ACP] + NADPH + H(+)</text>
        <dbReference type="Rhea" id="RHEA:17397"/>
        <dbReference type="Rhea" id="RHEA-COMP:9916"/>
        <dbReference type="Rhea" id="RHEA-COMP:9945"/>
        <dbReference type="ChEBI" id="CHEBI:15378"/>
        <dbReference type="ChEBI" id="CHEBI:57783"/>
        <dbReference type="ChEBI" id="CHEBI:58349"/>
        <dbReference type="ChEBI" id="CHEBI:78776"/>
        <dbReference type="ChEBI" id="CHEBI:78827"/>
        <dbReference type="EC" id="1.1.1.100"/>
    </reaction>
</comment>
<gene>
    <name evidence="6" type="primary">fabG</name>
    <name evidence="6" type="ORF">U0021_03175</name>
</gene>
<evidence type="ECO:0000256" key="2">
    <source>
        <dbReference type="ARBA" id="ARBA00006484"/>
    </source>
</evidence>
<evidence type="ECO:0000259" key="5">
    <source>
        <dbReference type="SMART" id="SM00822"/>
    </source>
</evidence>
<comment type="pathway">
    <text evidence="4">Lipid metabolism; fatty acid biosynthesis.</text>
</comment>
<evidence type="ECO:0000256" key="4">
    <source>
        <dbReference type="RuleBase" id="RU366074"/>
    </source>
</evidence>
<keyword evidence="7" id="KW-1185">Reference proteome</keyword>
<dbReference type="NCBIfam" id="TIGR01830">
    <property type="entry name" value="3oxo_ACP_reduc"/>
    <property type="match status" value="1"/>
</dbReference>
<dbReference type="InterPro" id="IPR057326">
    <property type="entry name" value="KR_dom"/>
</dbReference>
<dbReference type="Gene3D" id="3.40.50.720">
    <property type="entry name" value="NAD(P)-binding Rossmann-like Domain"/>
    <property type="match status" value="1"/>
</dbReference>